<comment type="caution">
    <text evidence="1">The sequence shown here is derived from an EMBL/GenBank/DDBJ whole genome shotgun (WGS) entry which is preliminary data.</text>
</comment>
<organism evidence="1 2">
    <name type="scientific">Acipenser ruthenus</name>
    <name type="common">Sterlet sturgeon</name>
    <dbReference type="NCBI Taxonomy" id="7906"/>
    <lineage>
        <taxon>Eukaryota</taxon>
        <taxon>Metazoa</taxon>
        <taxon>Chordata</taxon>
        <taxon>Craniata</taxon>
        <taxon>Vertebrata</taxon>
        <taxon>Euteleostomi</taxon>
        <taxon>Actinopterygii</taxon>
        <taxon>Chondrostei</taxon>
        <taxon>Acipenseriformes</taxon>
        <taxon>Acipenseridae</taxon>
        <taxon>Acipenser</taxon>
    </lineage>
</organism>
<evidence type="ECO:0000313" key="1">
    <source>
        <dbReference type="EMBL" id="RXM93869.1"/>
    </source>
</evidence>
<proteinExistence type="predicted"/>
<reference evidence="1 2" key="1">
    <citation type="submission" date="2019-01" db="EMBL/GenBank/DDBJ databases">
        <title>Draft Genome and Complete Hox-Cluster Characterization of the Sterlet Sturgeon (Acipenser ruthenus).</title>
        <authorList>
            <person name="Wei Q."/>
        </authorList>
    </citation>
    <scope>NUCLEOTIDE SEQUENCE [LARGE SCALE GENOMIC DNA]</scope>
    <source>
        <strain evidence="1">WHYD16114868_AA</strain>
        <tissue evidence="1">Blood</tissue>
    </source>
</reference>
<evidence type="ECO:0000313" key="2">
    <source>
        <dbReference type="Proteomes" id="UP000289886"/>
    </source>
</evidence>
<keyword evidence="2" id="KW-1185">Reference proteome</keyword>
<protein>
    <submittedName>
        <fullName evidence="1">Uncharacterized protein</fullName>
    </submittedName>
</protein>
<gene>
    <name evidence="1" type="ORF">EOD39_18621</name>
</gene>
<dbReference type="EMBL" id="SCEB01004038">
    <property type="protein sequence ID" value="RXM93869.1"/>
    <property type="molecule type" value="Genomic_DNA"/>
</dbReference>
<sequence length="98" mass="11431">MRQVKQLRKGLQETSIWPLLKEREDVVPLLFPRAPESIYSSQVIVERIAWPTLSEEEGGDDDEDEDDDECSLETKCRITGFFRRFIENGKIQCVIMLN</sequence>
<dbReference type="Proteomes" id="UP000289886">
    <property type="component" value="Unassembled WGS sequence"/>
</dbReference>
<name>A0A444V0E5_ACIRT</name>
<accession>A0A444V0E5</accession>
<dbReference type="AlphaFoldDB" id="A0A444V0E5"/>